<dbReference type="AlphaFoldDB" id="A0A8D0BN63"/>
<evidence type="ECO:0000256" key="3">
    <source>
        <dbReference type="ARBA" id="ARBA00022723"/>
    </source>
</evidence>
<dbReference type="GeneTree" id="ENSGT00950000182841"/>
<dbReference type="GO" id="GO:0006879">
    <property type="term" value="P:intracellular iron ion homeostasis"/>
    <property type="evidence" value="ECO:0007669"/>
    <property type="project" value="UniProtKB-KW"/>
</dbReference>
<dbReference type="InterPro" id="IPR009040">
    <property type="entry name" value="Ferritin-like_diiron"/>
</dbReference>
<keyword evidence="4" id="KW-0560">Oxidoreductase</keyword>
<comment type="function">
    <text evidence="9">Stores iron in a soluble, non-toxic, readily available form. Important for iron homeostasis. Iron is taken up in the ferrous form and deposited as ferric hydroxides after oxidation.</text>
</comment>
<keyword evidence="2 9" id="KW-0409">Iron storage</keyword>
<evidence type="ECO:0000256" key="1">
    <source>
        <dbReference type="ARBA" id="ARBA00007513"/>
    </source>
</evidence>
<dbReference type="FunFam" id="1.20.1260.10:FF:000002">
    <property type="entry name" value="Ferritin, mitochondrial"/>
    <property type="match status" value="1"/>
</dbReference>
<evidence type="ECO:0000259" key="10">
    <source>
        <dbReference type="PROSITE" id="PS50905"/>
    </source>
</evidence>
<dbReference type="PANTHER" id="PTHR11431">
    <property type="entry name" value="FERRITIN"/>
    <property type="match status" value="1"/>
</dbReference>
<keyword evidence="12" id="KW-1185">Reference proteome</keyword>
<name>A0A8D0BN63_SALMN</name>
<dbReference type="GO" id="GO:0004322">
    <property type="term" value="F:ferroxidase activity"/>
    <property type="evidence" value="ECO:0007669"/>
    <property type="project" value="UniProtKB-EC"/>
</dbReference>
<evidence type="ECO:0000313" key="12">
    <source>
        <dbReference type="Proteomes" id="UP000694421"/>
    </source>
</evidence>
<accession>A0A8D0BN63</accession>
<sequence>MASQVRQNFHTECEAAINQLVNLELYASYVYLSMSSHFDRDDVALCHVARFLKEQSHEERDHAEKFMRYQNKRGGRIVLKDIKKPEKDEWGNTLDALQRALQLEKEVNQALLDLHKLATDKGDPHLCDFLESEYLEEQVKAIKLLGDHLTNLNRLGVPPNGMGEYLFERLTMKESS</sequence>
<dbReference type="PANTHER" id="PTHR11431:SF54">
    <property type="entry name" value="FERRITIN"/>
    <property type="match status" value="1"/>
</dbReference>
<dbReference type="InterPro" id="IPR012347">
    <property type="entry name" value="Ferritin-like"/>
</dbReference>
<dbReference type="InterPro" id="IPR008331">
    <property type="entry name" value="Ferritin_DPS_dom"/>
</dbReference>
<evidence type="ECO:0000256" key="8">
    <source>
        <dbReference type="PIRSR" id="PIRSR601519-1"/>
    </source>
</evidence>
<dbReference type="Proteomes" id="UP000694421">
    <property type="component" value="Unplaced"/>
</dbReference>
<feature type="binding site" evidence="8">
    <location>
        <position position="138"/>
    </location>
    <ligand>
        <name>Fe cation</name>
        <dbReference type="ChEBI" id="CHEBI:24875"/>
        <label>1</label>
    </ligand>
</feature>
<evidence type="ECO:0000256" key="7">
    <source>
        <dbReference type="ARBA" id="ARBA00047990"/>
    </source>
</evidence>
<dbReference type="GO" id="GO:0006826">
    <property type="term" value="P:iron ion transport"/>
    <property type="evidence" value="ECO:0007669"/>
    <property type="project" value="InterPro"/>
</dbReference>
<protein>
    <recommendedName>
        <fullName evidence="9">Ferritin</fullName>
    </recommendedName>
</protein>
<dbReference type="SUPFAM" id="SSF47240">
    <property type="entry name" value="Ferritin-like"/>
    <property type="match status" value="1"/>
</dbReference>
<reference evidence="11" key="1">
    <citation type="submission" date="2025-08" db="UniProtKB">
        <authorList>
            <consortium name="Ensembl"/>
        </authorList>
    </citation>
    <scope>IDENTIFICATION</scope>
</reference>
<feature type="binding site" evidence="8">
    <location>
        <position position="62"/>
    </location>
    <ligand>
        <name>Fe cation</name>
        <dbReference type="ChEBI" id="CHEBI:24875"/>
        <label>1</label>
    </ligand>
</feature>
<evidence type="ECO:0000256" key="4">
    <source>
        <dbReference type="ARBA" id="ARBA00023002"/>
    </source>
</evidence>
<dbReference type="Gene3D" id="1.20.1260.10">
    <property type="match status" value="1"/>
</dbReference>
<comment type="catalytic activity">
    <reaction evidence="7">
        <text>4 Fe(2+) + O2 + 4 H(+) = 4 Fe(3+) + 2 H2O</text>
        <dbReference type="Rhea" id="RHEA:11148"/>
        <dbReference type="ChEBI" id="CHEBI:15377"/>
        <dbReference type="ChEBI" id="CHEBI:15378"/>
        <dbReference type="ChEBI" id="CHEBI:15379"/>
        <dbReference type="ChEBI" id="CHEBI:29033"/>
        <dbReference type="ChEBI" id="CHEBI:29034"/>
        <dbReference type="EC" id="1.16.3.1"/>
    </reaction>
</comment>
<evidence type="ECO:0000256" key="2">
    <source>
        <dbReference type="ARBA" id="ARBA00022434"/>
    </source>
</evidence>
<keyword evidence="3 8" id="KW-0479">Metal-binding</keyword>
<dbReference type="PROSITE" id="PS50905">
    <property type="entry name" value="FERRITIN_LIKE"/>
    <property type="match status" value="1"/>
</dbReference>
<dbReference type="Ensembl" id="ENSSMRT00000012604.1">
    <property type="protein sequence ID" value="ENSSMRP00000010810.1"/>
    <property type="gene ID" value="ENSSMRG00000008527.1"/>
</dbReference>
<dbReference type="Pfam" id="PF00210">
    <property type="entry name" value="Ferritin"/>
    <property type="match status" value="1"/>
</dbReference>
<dbReference type="GO" id="GO:0008199">
    <property type="term" value="F:ferric iron binding"/>
    <property type="evidence" value="ECO:0007669"/>
    <property type="project" value="InterPro"/>
</dbReference>
<dbReference type="OMA" id="NHLVNIE"/>
<feature type="binding site" evidence="8">
    <location>
        <position position="59"/>
    </location>
    <ligand>
        <name>Fe cation</name>
        <dbReference type="ChEBI" id="CHEBI:24875"/>
        <label>1</label>
    </ligand>
</feature>
<dbReference type="InterPro" id="IPR009078">
    <property type="entry name" value="Ferritin-like_SF"/>
</dbReference>
<organism evidence="11 12">
    <name type="scientific">Salvator merianae</name>
    <name type="common">Argentine black and white tegu</name>
    <name type="synonym">Tupinambis merianae</name>
    <dbReference type="NCBI Taxonomy" id="96440"/>
    <lineage>
        <taxon>Eukaryota</taxon>
        <taxon>Metazoa</taxon>
        <taxon>Chordata</taxon>
        <taxon>Craniata</taxon>
        <taxon>Vertebrata</taxon>
        <taxon>Euteleostomi</taxon>
        <taxon>Lepidosauria</taxon>
        <taxon>Squamata</taxon>
        <taxon>Bifurcata</taxon>
        <taxon>Unidentata</taxon>
        <taxon>Episquamata</taxon>
        <taxon>Laterata</taxon>
        <taxon>Teiioidea</taxon>
        <taxon>Teiidae</taxon>
        <taxon>Salvator</taxon>
    </lineage>
</organism>
<dbReference type="GO" id="GO:0008198">
    <property type="term" value="F:ferrous iron binding"/>
    <property type="evidence" value="ECO:0007669"/>
    <property type="project" value="TreeGrafter"/>
</dbReference>
<dbReference type="CDD" id="cd01056">
    <property type="entry name" value="Euk_Ferritin"/>
    <property type="match status" value="1"/>
</dbReference>
<dbReference type="InterPro" id="IPR014034">
    <property type="entry name" value="Ferritin_CS"/>
</dbReference>
<reference evidence="11" key="2">
    <citation type="submission" date="2025-09" db="UniProtKB">
        <authorList>
            <consortium name="Ensembl"/>
        </authorList>
    </citation>
    <scope>IDENTIFICATION</scope>
</reference>
<evidence type="ECO:0000256" key="5">
    <source>
        <dbReference type="ARBA" id="ARBA00023004"/>
    </source>
</evidence>
<evidence type="ECO:0000256" key="6">
    <source>
        <dbReference type="ARBA" id="ARBA00025111"/>
    </source>
</evidence>
<feature type="binding site" evidence="8">
    <location>
        <position position="104"/>
    </location>
    <ligand>
        <name>Fe cation</name>
        <dbReference type="ChEBI" id="CHEBI:24875"/>
        <label>1</label>
    </ligand>
</feature>
<feature type="domain" description="Ferritin-like diiron" evidence="10">
    <location>
        <begin position="7"/>
        <end position="156"/>
    </location>
</feature>
<feature type="binding site" evidence="8">
    <location>
        <position position="24"/>
    </location>
    <ligand>
        <name>Fe cation</name>
        <dbReference type="ChEBI" id="CHEBI:24875"/>
        <label>1</label>
    </ligand>
</feature>
<proteinExistence type="inferred from homology"/>
<keyword evidence="5 8" id="KW-0408">Iron</keyword>
<dbReference type="GO" id="GO:0005737">
    <property type="term" value="C:cytoplasm"/>
    <property type="evidence" value="ECO:0007669"/>
    <property type="project" value="TreeGrafter"/>
</dbReference>
<dbReference type="InterPro" id="IPR001519">
    <property type="entry name" value="Ferritin"/>
</dbReference>
<comment type="similarity">
    <text evidence="1 9">Belongs to the ferritin family.</text>
</comment>
<comment type="function">
    <text evidence="6">Stores iron in a soluble, non-toxic, readily available form. Important for iron homeostasis. Has ferroxidase activity. Iron is taken up in the ferrous form and deposited as ferric hydroxides after oxidation.</text>
</comment>
<dbReference type="PROSITE" id="PS00204">
    <property type="entry name" value="FERRITIN_2"/>
    <property type="match status" value="1"/>
</dbReference>
<evidence type="ECO:0000313" key="11">
    <source>
        <dbReference type="Ensembl" id="ENSSMRP00000010810.1"/>
    </source>
</evidence>
<evidence type="ECO:0000256" key="9">
    <source>
        <dbReference type="RuleBase" id="RU361145"/>
    </source>
</evidence>